<feature type="transmembrane region" description="Helical" evidence="2">
    <location>
        <begin position="544"/>
        <end position="565"/>
    </location>
</feature>
<feature type="transmembrane region" description="Helical" evidence="2">
    <location>
        <begin position="444"/>
        <end position="465"/>
    </location>
</feature>
<dbReference type="Gene3D" id="1.20.210.10">
    <property type="entry name" value="Cytochrome c oxidase-like, subunit I domain"/>
    <property type="match status" value="1"/>
</dbReference>
<evidence type="ECO:0000256" key="1">
    <source>
        <dbReference type="SAM" id="MobiDB-lite"/>
    </source>
</evidence>
<keyword evidence="2" id="KW-0472">Membrane</keyword>
<feature type="transmembrane region" description="Helical" evidence="2">
    <location>
        <begin position="585"/>
        <end position="608"/>
    </location>
</feature>
<evidence type="ECO:0000313" key="4">
    <source>
        <dbReference type="EMBL" id="GHA24115.1"/>
    </source>
</evidence>
<dbReference type="InterPro" id="IPR054309">
    <property type="entry name" value="NorB_cytochrome_c-like"/>
</dbReference>
<sequence>MNKEKKLWITFIVVVTASFAVLGYYGFEIYQKAPPLPERVVTTEGEVVFEGQDIKDGQNVWQSMGGQEVGSVWGHGAYQAPDWTADWLHREAIYILDLWSQEEHGQSYESLASEEQARLERRLQLELRENTYNESDGTITISPVRAQAIEYLNDYYKGLFMENPELDELRNYYAIPPNSIKDEARMHQMNGFFFWATWATVTERPGSEVSYTHNWPPEDLVGNKATGDLLIWTGFSIILLLVGIGLMVFYHAKMKEEEDPERPVEDPLMKQTITPSMLAVKKYIWIVCVLILIQVTFGVVTAHYGVEGDGFYGLDLSELLPYSVSRTWHVQLGILWIATAWLGTGLYIAPAVSGKDPKFQKFGVNFLFICLLVIVFGSMAGQWMGIMQKLGLAENFWFGHQGYEYVDLGRFWQIFLFVGLFVWLALMVRPLLPVIRQRTAERNLLIMFLVSSAAIALFYGAGLMWGRQTNLAIAEYWRWWVVHLWVEGFFEVFATVVSAFLFVRLGLLRTKTATLSVLLATVIFLSGGILGTFHHLYFSGTPTAVMALGATFSALEVVPLVLIGYEVYENYKISRATEWLKDYKWPIYCLIAVAFWNFLGAGIFGFIINPPIALYYMQGLNTTAVHAHTALFGVYGFLGIGLMLFVLRSLYRVQKWNDKLLSFSFWSINIGLLLMVLLSVLPIGLLQTIASVNEGMWYARSAEFMQQPGMDTLRWLRAIGDTIFAIGLFAFVWFVFSLNSKKKDPLDEKPRKDYKNPEEKRQLEEVK</sequence>
<dbReference type="AlphaFoldDB" id="A0A918S4D9"/>
<feature type="domain" description="Nitric oxide reductase subunit B cytochrome c-like" evidence="3">
    <location>
        <begin position="37"/>
        <end position="217"/>
    </location>
</feature>
<feature type="transmembrane region" description="Helical" evidence="2">
    <location>
        <begin position="362"/>
        <end position="384"/>
    </location>
</feature>
<reference evidence="4" key="2">
    <citation type="submission" date="2020-09" db="EMBL/GenBank/DDBJ databases">
        <authorList>
            <person name="Sun Q."/>
            <person name="Kim S."/>
        </authorList>
    </citation>
    <scope>NUCLEOTIDE SEQUENCE</scope>
    <source>
        <strain evidence="4">KCTC 12719</strain>
    </source>
</reference>
<evidence type="ECO:0000256" key="2">
    <source>
        <dbReference type="SAM" id="Phobius"/>
    </source>
</evidence>
<feature type="transmembrane region" description="Helical" evidence="2">
    <location>
        <begin position="326"/>
        <end position="350"/>
    </location>
</feature>
<name>A0A918S4D9_9FLAO</name>
<protein>
    <submittedName>
        <fullName evidence="4">Nitric-oxide reductase large subunit</fullName>
    </submittedName>
</protein>
<dbReference type="GO" id="GO:0009060">
    <property type="term" value="P:aerobic respiration"/>
    <property type="evidence" value="ECO:0007669"/>
    <property type="project" value="InterPro"/>
</dbReference>
<proteinExistence type="predicted"/>
<dbReference type="PANTHER" id="PTHR10422:SF38">
    <property type="entry name" value="CYTOCHROME B SUBUNIT OF NITRIC OXIDE REDUCTASE"/>
    <property type="match status" value="1"/>
</dbReference>
<feature type="transmembrane region" description="Helical" evidence="2">
    <location>
        <begin position="477"/>
        <end position="503"/>
    </location>
</feature>
<dbReference type="GO" id="GO:0016020">
    <property type="term" value="C:membrane"/>
    <property type="evidence" value="ECO:0007669"/>
    <property type="project" value="InterPro"/>
</dbReference>
<accession>A0A918S4D9</accession>
<dbReference type="PANTHER" id="PTHR10422">
    <property type="entry name" value="CYTOCHROME C OXIDASE SUBUNIT 1"/>
    <property type="match status" value="1"/>
</dbReference>
<evidence type="ECO:0000313" key="5">
    <source>
        <dbReference type="Proteomes" id="UP000610456"/>
    </source>
</evidence>
<comment type="caution">
    <text evidence="4">The sequence shown here is derived from an EMBL/GenBank/DDBJ whole genome shotgun (WGS) entry which is preliminary data.</text>
</comment>
<feature type="transmembrane region" description="Helical" evidence="2">
    <location>
        <begin position="283"/>
        <end position="306"/>
    </location>
</feature>
<dbReference type="GO" id="GO:0020037">
    <property type="term" value="F:heme binding"/>
    <property type="evidence" value="ECO:0007669"/>
    <property type="project" value="InterPro"/>
</dbReference>
<dbReference type="GO" id="GO:0004129">
    <property type="term" value="F:cytochrome-c oxidase activity"/>
    <property type="evidence" value="ECO:0007669"/>
    <property type="project" value="InterPro"/>
</dbReference>
<dbReference type="Pfam" id="PF22085">
    <property type="entry name" value="NorB_cytochrome_c-like"/>
    <property type="match status" value="1"/>
</dbReference>
<reference evidence="4" key="1">
    <citation type="journal article" date="2014" name="Int. J. Syst. Evol. Microbiol.">
        <title>Complete genome sequence of Corynebacterium casei LMG S-19264T (=DSM 44701T), isolated from a smear-ripened cheese.</title>
        <authorList>
            <consortium name="US DOE Joint Genome Institute (JGI-PGF)"/>
            <person name="Walter F."/>
            <person name="Albersmeier A."/>
            <person name="Kalinowski J."/>
            <person name="Ruckert C."/>
        </authorList>
    </citation>
    <scope>NUCLEOTIDE SEQUENCE</scope>
    <source>
        <strain evidence="4">KCTC 12719</strain>
    </source>
</reference>
<feature type="region of interest" description="Disordered" evidence="1">
    <location>
        <begin position="742"/>
        <end position="767"/>
    </location>
</feature>
<feature type="transmembrane region" description="Helical" evidence="2">
    <location>
        <begin position="663"/>
        <end position="686"/>
    </location>
</feature>
<evidence type="ECO:0000259" key="3">
    <source>
        <dbReference type="Pfam" id="PF22085"/>
    </source>
</evidence>
<dbReference type="Pfam" id="PF00115">
    <property type="entry name" value="COX1"/>
    <property type="match status" value="1"/>
</dbReference>
<feature type="transmembrane region" description="Helical" evidence="2">
    <location>
        <begin position="515"/>
        <end position="538"/>
    </location>
</feature>
<keyword evidence="2" id="KW-0812">Transmembrane</keyword>
<keyword evidence="2" id="KW-1133">Transmembrane helix</keyword>
<dbReference type="InterPro" id="IPR000883">
    <property type="entry name" value="Cyt_C_Oxase_1"/>
</dbReference>
<dbReference type="EMBL" id="BMXB01000001">
    <property type="protein sequence ID" value="GHA24115.1"/>
    <property type="molecule type" value="Genomic_DNA"/>
</dbReference>
<organism evidence="4 5">
    <name type="scientific">Salinimicrobium marinum</name>
    <dbReference type="NCBI Taxonomy" id="680283"/>
    <lineage>
        <taxon>Bacteria</taxon>
        <taxon>Pseudomonadati</taxon>
        <taxon>Bacteroidota</taxon>
        <taxon>Flavobacteriia</taxon>
        <taxon>Flavobacteriales</taxon>
        <taxon>Flavobacteriaceae</taxon>
        <taxon>Salinimicrobium</taxon>
    </lineage>
</organism>
<feature type="transmembrane region" description="Helical" evidence="2">
    <location>
        <begin position="229"/>
        <end position="252"/>
    </location>
</feature>
<dbReference type="SUPFAM" id="SSF81442">
    <property type="entry name" value="Cytochrome c oxidase subunit I-like"/>
    <property type="match status" value="1"/>
</dbReference>
<gene>
    <name evidence="4" type="primary">norB</name>
    <name evidence="4" type="ORF">GCM10007103_01660</name>
</gene>
<feature type="transmembrane region" description="Helical" evidence="2">
    <location>
        <begin position="628"/>
        <end position="651"/>
    </location>
</feature>
<feature type="transmembrane region" description="Helical" evidence="2">
    <location>
        <begin position="715"/>
        <end position="736"/>
    </location>
</feature>
<feature type="transmembrane region" description="Helical" evidence="2">
    <location>
        <begin position="7"/>
        <end position="27"/>
    </location>
</feature>
<dbReference type="InterPro" id="IPR036927">
    <property type="entry name" value="Cyt_c_oxase-like_su1_sf"/>
</dbReference>
<dbReference type="RefSeq" id="WP_189602732.1">
    <property type="nucleotide sequence ID" value="NZ_BMXB01000001.1"/>
</dbReference>
<keyword evidence="5" id="KW-1185">Reference proteome</keyword>
<feature type="transmembrane region" description="Helical" evidence="2">
    <location>
        <begin position="411"/>
        <end position="432"/>
    </location>
</feature>
<dbReference type="Proteomes" id="UP000610456">
    <property type="component" value="Unassembled WGS sequence"/>
</dbReference>